<comment type="similarity">
    <text evidence="8">Belongs to the methylthiotransferase family. RimO subfamily.</text>
</comment>
<keyword evidence="13" id="KW-1185">Reference proteome</keyword>
<dbReference type="InterPro" id="IPR038135">
    <property type="entry name" value="Methylthiotransferase_N_sf"/>
</dbReference>
<dbReference type="GO" id="GO:0046872">
    <property type="term" value="F:metal ion binding"/>
    <property type="evidence" value="ECO:0007669"/>
    <property type="project" value="UniProtKB-KW"/>
</dbReference>
<dbReference type="CDD" id="cd01335">
    <property type="entry name" value="Radical_SAM"/>
    <property type="match status" value="1"/>
</dbReference>
<dbReference type="GO" id="GO:0051539">
    <property type="term" value="F:4 iron, 4 sulfur cluster binding"/>
    <property type="evidence" value="ECO:0007669"/>
    <property type="project" value="UniProtKB-UniRule"/>
</dbReference>
<dbReference type="InterPro" id="IPR020612">
    <property type="entry name" value="Methylthiotransferase_CS"/>
</dbReference>
<comment type="function">
    <text evidence="8">Catalyzes the methylthiolation of an aspartic acid residue of ribosomal protein uS12.</text>
</comment>
<keyword evidence="6 8" id="KW-0408">Iron</keyword>
<evidence type="ECO:0000256" key="1">
    <source>
        <dbReference type="ARBA" id="ARBA00022485"/>
    </source>
</evidence>
<comment type="subcellular location">
    <subcellularLocation>
        <location evidence="8">Cytoplasm</location>
    </subcellularLocation>
</comment>
<dbReference type="eggNOG" id="COG0621">
    <property type="taxonomic scope" value="Bacteria"/>
</dbReference>
<dbReference type="PROSITE" id="PS50926">
    <property type="entry name" value="TRAM"/>
    <property type="match status" value="1"/>
</dbReference>
<feature type="binding site" evidence="8">
    <location>
        <position position="48"/>
    </location>
    <ligand>
        <name>[4Fe-4S] cluster</name>
        <dbReference type="ChEBI" id="CHEBI:49883"/>
        <label>1</label>
    </ligand>
</feature>
<dbReference type="PANTHER" id="PTHR43837">
    <property type="entry name" value="RIBOSOMAL PROTEIN S12 METHYLTHIOTRANSFERASE RIMO"/>
    <property type="match status" value="1"/>
</dbReference>
<proteinExistence type="inferred from homology"/>
<dbReference type="SFLD" id="SFLDG01082">
    <property type="entry name" value="B12-binding_domain_containing"/>
    <property type="match status" value="1"/>
</dbReference>
<feature type="domain" description="Radical SAM core" evidence="11">
    <location>
        <begin position="142"/>
        <end position="372"/>
    </location>
</feature>
<dbReference type="SUPFAM" id="SSF102114">
    <property type="entry name" value="Radical SAM enzymes"/>
    <property type="match status" value="1"/>
</dbReference>
<dbReference type="PROSITE" id="PS51449">
    <property type="entry name" value="MTTASE_N"/>
    <property type="match status" value="1"/>
</dbReference>
<keyword evidence="4 8" id="KW-0949">S-adenosyl-L-methionine</keyword>
<comment type="cofactor">
    <cofactor evidence="8">
        <name>[4Fe-4S] cluster</name>
        <dbReference type="ChEBI" id="CHEBI:49883"/>
    </cofactor>
    <text evidence="8">Binds 2 [4Fe-4S] clusters. One cluster is coordinated with 3 cysteines and an exchangeable S-adenosyl-L-methionine.</text>
</comment>
<keyword evidence="1 8" id="KW-0004">4Fe-4S</keyword>
<dbReference type="InterPro" id="IPR006638">
    <property type="entry name" value="Elp3/MiaA/NifB-like_rSAM"/>
</dbReference>
<dbReference type="InterPro" id="IPR007197">
    <property type="entry name" value="rSAM"/>
</dbReference>
<feature type="domain" description="MTTase N-terminal" evidence="10">
    <location>
        <begin position="3"/>
        <end position="119"/>
    </location>
</feature>
<dbReference type="Proteomes" id="UP000000378">
    <property type="component" value="Chromosome"/>
</dbReference>
<dbReference type="InterPro" id="IPR013848">
    <property type="entry name" value="Methylthiotransferase_N"/>
</dbReference>
<evidence type="ECO:0000313" key="12">
    <source>
        <dbReference type="EMBL" id="ADI01821.1"/>
    </source>
</evidence>
<dbReference type="SMART" id="SM00729">
    <property type="entry name" value="Elp3"/>
    <property type="match status" value="1"/>
</dbReference>
<feature type="domain" description="TRAM" evidence="9">
    <location>
        <begin position="375"/>
        <end position="442"/>
    </location>
</feature>
<dbReference type="HOGENOM" id="CLU_018697_0_1_9"/>
<evidence type="ECO:0000313" key="13">
    <source>
        <dbReference type="Proteomes" id="UP000000378"/>
    </source>
</evidence>
<dbReference type="EC" id="2.8.4.4" evidence="8"/>
<evidence type="ECO:0000256" key="8">
    <source>
        <dbReference type="HAMAP-Rule" id="MF_01865"/>
    </source>
</evidence>
<name>D7CM86_SYNLT</name>
<organism evidence="12 13">
    <name type="scientific">Syntrophothermus lipocalidus (strain DSM 12680 / TGB-C1)</name>
    <dbReference type="NCBI Taxonomy" id="643648"/>
    <lineage>
        <taxon>Bacteria</taxon>
        <taxon>Bacillati</taxon>
        <taxon>Bacillota</taxon>
        <taxon>Clostridia</taxon>
        <taxon>Eubacteriales</taxon>
        <taxon>Syntrophomonadaceae</taxon>
        <taxon>Syntrophothermus</taxon>
    </lineage>
</organism>
<dbReference type="InterPro" id="IPR012340">
    <property type="entry name" value="NA-bd_OB-fold"/>
</dbReference>
<dbReference type="Pfam" id="PF00919">
    <property type="entry name" value="UPF0004"/>
    <property type="match status" value="1"/>
</dbReference>
<comment type="catalytic activity">
    <reaction evidence="8">
        <text>L-aspartate(89)-[ribosomal protein uS12]-hydrogen + (sulfur carrier)-SH + AH2 + 2 S-adenosyl-L-methionine = 3-methylsulfanyl-L-aspartate(89)-[ribosomal protein uS12]-hydrogen + (sulfur carrier)-H + 5'-deoxyadenosine + L-methionine + A + S-adenosyl-L-homocysteine + 2 H(+)</text>
        <dbReference type="Rhea" id="RHEA:37087"/>
        <dbReference type="Rhea" id="RHEA-COMP:10460"/>
        <dbReference type="Rhea" id="RHEA-COMP:10461"/>
        <dbReference type="Rhea" id="RHEA-COMP:14737"/>
        <dbReference type="Rhea" id="RHEA-COMP:14739"/>
        <dbReference type="ChEBI" id="CHEBI:13193"/>
        <dbReference type="ChEBI" id="CHEBI:15378"/>
        <dbReference type="ChEBI" id="CHEBI:17319"/>
        <dbReference type="ChEBI" id="CHEBI:17499"/>
        <dbReference type="ChEBI" id="CHEBI:29917"/>
        <dbReference type="ChEBI" id="CHEBI:29961"/>
        <dbReference type="ChEBI" id="CHEBI:57844"/>
        <dbReference type="ChEBI" id="CHEBI:57856"/>
        <dbReference type="ChEBI" id="CHEBI:59789"/>
        <dbReference type="ChEBI" id="CHEBI:64428"/>
        <dbReference type="ChEBI" id="CHEBI:73599"/>
        <dbReference type="EC" id="2.8.4.4"/>
    </reaction>
</comment>
<dbReference type="AlphaFoldDB" id="D7CM86"/>
<evidence type="ECO:0000256" key="7">
    <source>
        <dbReference type="ARBA" id="ARBA00023014"/>
    </source>
</evidence>
<dbReference type="Gene3D" id="2.40.50.140">
    <property type="entry name" value="Nucleic acid-binding proteins"/>
    <property type="match status" value="1"/>
</dbReference>
<dbReference type="GO" id="GO:0103039">
    <property type="term" value="F:protein methylthiotransferase activity"/>
    <property type="evidence" value="ECO:0007669"/>
    <property type="project" value="UniProtKB-EC"/>
</dbReference>
<evidence type="ECO:0000259" key="11">
    <source>
        <dbReference type="PROSITE" id="PS51918"/>
    </source>
</evidence>
<dbReference type="SFLD" id="SFLDS00029">
    <property type="entry name" value="Radical_SAM"/>
    <property type="match status" value="1"/>
</dbReference>
<dbReference type="PANTHER" id="PTHR43837:SF1">
    <property type="entry name" value="RIBOSOMAL PROTEIN US12 METHYLTHIOTRANSFERASE RIMO"/>
    <property type="match status" value="1"/>
</dbReference>
<dbReference type="SFLD" id="SFLDG01061">
    <property type="entry name" value="methylthiotransferase"/>
    <property type="match status" value="1"/>
</dbReference>
<dbReference type="SFLD" id="SFLDF00274">
    <property type="entry name" value="ribosomal_protein_S12_methylth"/>
    <property type="match status" value="1"/>
</dbReference>
<dbReference type="Pfam" id="PF04055">
    <property type="entry name" value="Radical_SAM"/>
    <property type="match status" value="1"/>
</dbReference>
<evidence type="ECO:0000256" key="6">
    <source>
        <dbReference type="ARBA" id="ARBA00023004"/>
    </source>
</evidence>
<feature type="binding site" evidence="8">
    <location>
        <position position="12"/>
    </location>
    <ligand>
        <name>[4Fe-4S] cluster</name>
        <dbReference type="ChEBI" id="CHEBI:49883"/>
        <label>1</label>
    </ligand>
</feature>
<dbReference type="EMBL" id="CP002048">
    <property type="protein sequence ID" value="ADI01821.1"/>
    <property type="molecule type" value="Genomic_DNA"/>
</dbReference>
<dbReference type="InterPro" id="IPR023404">
    <property type="entry name" value="rSAM_horseshoe"/>
</dbReference>
<protein>
    <recommendedName>
        <fullName evidence="8">Ribosomal protein uS12 methylthiotransferase RimO</fullName>
        <shortName evidence="8">uS12 MTTase</shortName>
        <shortName evidence="8">uS12 methylthiotransferase</shortName>
        <ecNumber evidence="8">2.8.4.4</ecNumber>
    </recommendedName>
    <alternativeName>
        <fullName evidence="8">Ribosomal protein uS12 (aspartate-C(3))-methylthiotransferase</fullName>
    </alternativeName>
    <alternativeName>
        <fullName evidence="8">Ribosome maturation factor RimO</fullName>
    </alternativeName>
</protein>
<sequence>MKARVGFISLGCPKNRVDTEVMLGLLKREGYLVVNKMDQADIVIVNTCGFVTPAKEEAINTLLEVALLKDKGNVKKIIATGCLVQRYARELQEEIPEIDALVGVSDFVRIAEVVARVQTGERCCLVGELSNRFRESGPRVLSTPPGWVYLKIAEGCDNRCSYCAIPLIRGPFRSRPLSDILEEAQKLAGLGIKELVLVAQDTTMYGQDLEKNLSLALLLQNLSRIEGIEWIRVMYAHPLHVTPEMVEVIGREPGVIPYLDLPIQHADDSVLKRMGRGYSRSYLVSLIEDLRRRLPGLVLRTTVMVGFPGESESSFENLCSFVKETGFDWLGAFMYSEEEGTAAARWEDDVLEEEKQRRWREIMRMQSAITSELNRRRTGKVEQILVEGCTGPGVYWGRGYYQAPEVDGITILKSAKPLQVGQMVNARLVDSKGYDVTAEVVE</sequence>
<dbReference type="GO" id="GO:0140101">
    <property type="term" value="F:catalytic activity, acting on a tRNA"/>
    <property type="evidence" value="ECO:0007669"/>
    <property type="project" value="UniProtKB-ARBA"/>
</dbReference>
<dbReference type="HAMAP" id="MF_01865">
    <property type="entry name" value="MTTase_RimO"/>
    <property type="match status" value="1"/>
</dbReference>
<dbReference type="GO" id="GO:0005829">
    <property type="term" value="C:cytosol"/>
    <property type="evidence" value="ECO:0007669"/>
    <property type="project" value="TreeGrafter"/>
</dbReference>
<dbReference type="KEGG" id="slp:Slip_1042"/>
<dbReference type="InterPro" id="IPR005840">
    <property type="entry name" value="Ribosomal_uS12_MeSTrfase_RimO"/>
</dbReference>
<reference evidence="13" key="1">
    <citation type="journal article" date="2010" name="Stand. Genomic Sci.">
        <title>Complete genome sequence of Syntrophothermus lipocalidus type strain (TGB-C1T).</title>
        <authorList>
            <consortium name="US DOE Joint Genome Institute (JGI-PGF)"/>
            <person name="Djao O."/>
            <person name="Zhang X."/>
            <person name="Lucas S."/>
            <person name="Lapidus A."/>
            <person name="Glavina Del Rio T."/>
            <person name="Nolan M."/>
            <person name="Tice H."/>
            <person name="Cheng J."/>
            <person name="Han C."/>
            <person name="Tapia R."/>
            <person name="Goodwin L."/>
            <person name="Pitluck S."/>
            <person name="Liolios K."/>
            <person name="Ivanova N."/>
            <person name="Mavromatis K."/>
            <person name="Mikhailova N."/>
            <person name="Ovchinnikova G."/>
            <person name="Pati A."/>
            <person name="Brambilla E."/>
            <person name="Chen A."/>
            <person name="Palaniappan K."/>
            <person name="Land M."/>
            <person name="Hauser L."/>
            <person name="Chang Y."/>
            <person name="Jeffries C."/>
            <person name="Rohde M."/>
            <person name="Sikorski J."/>
            <person name="Spring S."/>
            <person name="Goker M."/>
            <person name="Detter J."/>
            <person name="Woyke T."/>
            <person name="Bristow J."/>
            <person name="Eisen J."/>
            <person name="Markowitz V."/>
            <person name="Hugenholtz P."/>
            <person name="Kyrpides N."/>
            <person name="Klenk H."/>
        </authorList>
    </citation>
    <scope>NUCLEOTIDE SEQUENCE [LARGE SCALE GENOMIC DNA]</scope>
    <source>
        <strain evidence="13">DSM 12680 / TGB-C1</strain>
    </source>
</reference>
<dbReference type="InterPro" id="IPR002792">
    <property type="entry name" value="TRAM_dom"/>
</dbReference>
<dbReference type="InterPro" id="IPR005839">
    <property type="entry name" value="Methylthiotransferase"/>
</dbReference>
<dbReference type="RefSeq" id="WP_013175223.1">
    <property type="nucleotide sequence ID" value="NC_014220.1"/>
</dbReference>
<feature type="binding site" evidence="8">
    <location>
        <position position="163"/>
    </location>
    <ligand>
        <name>[4Fe-4S] cluster</name>
        <dbReference type="ChEBI" id="CHEBI:49883"/>
        <label>2</label>
        <note>4Fe-4S-S-AdoMet</note>
    </ligand>
</feature>
<evidence type="ECO:0000259" key="10">
    <source>
        <dbReference type="PROSITE" id="PS51449"/>
    </source>
</evidence>
<evidence type="ECO:0000256" key="5">
    <source>
        <dbReference type="ARBA" id="ARBA00022723"/>
    </source>
</evidence>
<dbReference type="GO" id="GO:0035600">
    <property type="term" value="P:tRNA methylthiolation"/>
    <property type="evidence" value="ECO:0007669"/>
    <property type="project" value="UniProtKB-ARBA"/>
</dbReference>
<evidence type="ECO:0000256" key="3">
    <source>
        <dbReference type="ARBA" id="ARBA00022679"/>
    </source>
</evidence>
<accession>D7CM86</accession>
<dbReference type="Gene3D" id="3.80.30.20">
    <property type="entry name" value="tm_1862 like domain"/>
    <property type="match status" value="1"/>
</dbReference>
<dbReference type="PROSITE" id="PS01278">
    <property type="entry name" value="MTTASE_RADICAL"/>
    <property type="match status" value="1"/>
</dbReference>
<evidence type="ECO:0000256" key="4">
    <source>
        <dbReference type="ARBA" id="ARBA00022691"/>
    </source>
</evidence>
<dbReference type="Pfam" id="PF18693">
    <property type="entry name" value="TRAM_2"/>
    <property type="match status" value="1"/>
</dbReference>
<dbReference type="STRING" id="643648.Slip_1042"/>
<keyword evidence="7 8" id="KW-0411">Iron-sulfur</keyword>
<dbReference type="PROSITE" id="PS51918">
    <property type="entry name" value="RADICAL_SAM"/>
    <property type="match status" value="1"/>
</dbReference>
<feature type="binding site" evidence="8">
    <location>
        <position position="156"/>
    </location>
    <ligand>
        <name>[4Fe-4S] cluster</name>
        <dbReference type="ChEBI" id="CHEBI:49883"/>
        <label>2</label>
        <note>4Fe-4S-S-AdoMet</note>
    </ligand>
</feature>
<reference evidence="12 13" key="2">
    <citation type="journal article" date="2010" name="Stand. Genomic Sci.">
        <title>Complete genome sequence of Syntrophothermus lipocalidus type strain (TGB-C1).</title>
        <authorList>
            <person name="Djao O.D."/>
            <person name="Zhang X."/>
            <person name="Lucas S."/>
            <person name="Lapidus A."/>
            <person name="Del Rio T.G."/>
            <person name="Nolan M."/>
            <person name="Tice H."/>
            <person name="Cheng J.F."/>
            <person name="Han C."/>
            <person name="Tapia R."/>
            <person name="Goodwin L."/>
            <person name="Pitluck S."/>
            <person name="Liolios K."/>
            <person name="Ivanova N."/>
            <person name="Mavromatis K."/>
            <person name="Mikhailova N."/>
            <person name="Ovchinnikova G."/>
            <person name="Pati A."/>
            <person name="Brambilla E."/>
            <person name="Chen A."/>
            <person name="Palaniappan K."/>
            <person name="Land M."/>
            <person name="Hauser L."/>
            <person name="Chang Y.J."/>
            <person name="Jeffries C.D."/>
            <person name="Rohde M."/>
            <person name="Sikorski J."/>
            <person name="Spring S."/>
            <person name="Goker M."/>
            <person name="Detter J.C."/>
            <person name="Woyke T."/>
            <person name="Bristow J."/>
            <person name="Eisen J.A."/>
            <person name="Markowitz V."/>
            <person name="Hugenholtz P."/>
            <person name="Kyrpides N.C."/>
            <person name="Klenk H.P."/>
        </authorList>
    </citation>
    <scope>NUCLEOTIDE SEQUENCE [LARGE SCALE GENOMIC DNA]</scope>
    <source>
        <strain evidence="13">DSM 12680 / TGB-C1</strain>
    </source>
</reference>
<dbReference type="Gene3D" id="3.40.50.12160">
    <property type="entry name" value="Methylthiotransferase, N-terminal domain"/>
    <property type="match status" value="1"/>
</dbReference>
<keyword evidence="3 8" id="KW-0808">Transferase</keyword>
<evidence type="ECO:0000259" key="9">
    <source>
        <dbReference type="PROSITE" id="PS50926"/>
    </source>
</evidence>
<dbReference type="NCBIfam" id="TIGR01125">
    <property type="entry name" value="30S ribosomal protein S12 methylthiotransferase RimO"/>
    <property type="match status" value="1"/>
</dbReference>
<dbReference type="FunFam" id="3.80.30.20:FF:000001">
    <property type="entry name" value="tRNA-2-methylthio-N(6)-dimethylallyladenosine synthase 2"/>
    <property type="match status" value="1"/>
</dbReference>
<feature type="binding site" evidence="8">
    <location>
        <position position="160"/>
    </location>
    <ligand>
        <name>[4Fe-4S] cluster</name>
        <dbReference type="ChEBI" id="CHEBI:49883"/>
        <label>2</label>
        <note>4Fe-4S-S-AdoMet</note>
    </ligand>
</feature>
<feature type="binding site" evidence="8">
    <location>
        <position position="82"/>
    </location>
    <ligand>
        <name>[4Fe-4S] cluster</name>
        <dbReference type="ChEBI" id="CHEBI:49883"/>
        <label>1</label>
    </ligand>
</feature>
<dbReference type="GO" id="GO:0035599">
    <property type="term" value="F:aspartic acid methylthiotransferase activity"/>
    <property type="evidence" value="ECO:0007669"/>
    <property type="project" value="TreeGrafter"/>
</dbReference>
<dbReference type="NCBIfam" id="TIGR00089">
    <property type="entry name" value="MiaB/RimO family radical SAM methylthiotransferase"/>
    <property type="match status" value="1"/>
</dbReference>
<dbReference type="InterPro" id="IPR058240">
    <property type="entry name" value="rSAM_sf"/>
</dbReference>
<evidence type="ECO:0000256" key="2">
    <source>
        <dbReference type="ARBA" id="ARBA00022490"/>
    </source>
</evidence>
<gene>
    <name evidence="8" type="primary">rimO</name>
    <name evidence="12" type="ordered locus">Slip_1042</name>
</gene>
<keyword evidence="2 8" id="KW-0963">Cytoplasm</keyword>
<keyword evidence="5 8" id="KW-0479">Metal-binding</keyword>